<dbReference type="InterPro" id="IPR015421">
    <property type="entry name" value="PyrdxlP-dep_Trfase_major"/>
</dbReference>
<feature type="domain" description="Aminotransferase class V" evidence="2">
    <location>
        <begin position="44"/>
        <end position="348"/>
    </location>
</feature>
<dbReference type="InterPro" id="IPR000192">
    <property type="entry name" value="Aminotrans_V_dom"/>
</dbReference>
<evidence type="ECO:0000259" key="2">
    <source>
        <dbReference type="Pfam" id="PF00266"/>
    </source>
</evidence>
<keyword evidence="3" id="KW-0456">Lyase</keyword>
<dbReference type="InterPro" id="IPR015422">
    <property type="entry name" value="PyrdxlP-dep_Trfase_small"/>
</dbReference>
<dbReference type="AlphaFoldDB" id="A0A1G6J9H8"/>
<dbReference type="GO" id="GO:0016829">
    <property type="term" value="F:lyase activity"/>
    <property type="evidence" value="ECO:0007669"/>
    <property type="project" value="UniProtKB-KW"/>
</dbReference>
<dbReference type="PANTHER" id="PTHR43586">
    <property type="entry name" value="CYSTEINE DESULFURASE"/>
    <property type="match status" value="1"/>
</dbReference>
<protein>
    <submittedName>
        <fullName evidence="3">Selenocysteine lyase/Cysteine desulfurase</fullName>
    </submittedName>
</protein>
<dbReference type="Gene3D" id="3.40.640.10">
    <property type="entry name" value="Type I PLP-dependent aspartate aminotransferase-like (Major domain)"/>
    <property type="match status" value="1"/>
</dbReference>
<dbReference type="Gene3D" id="3.90.1150.10">
    <property type="entry name" value="Aspartate Aminotransferase, domain 1"/>
    <property type="match status" value="1"/>
</dbReference>
<dbReference type="Proteomes" id="UP000199455">
    <property type="component" value="Unassembled WGS sequence"/>
</dbReference>
<keyword evidence="4" id="KW-1185">Reference proteome</keyword>
<evidence type="ECO:0000313" key="3">
    <source>
        <dbReference type="EMBL" id="SDC15351.1"/>
    </source>
</evidence>
<dbReference type="InterPro" id="IPR015424">
    <property type="entry name" value="PyrdxlP-dep_Trfase"/>
</dbReference>
<evidence type="ECO:0000313" key="4">
    <source>
        <dbReference type="Proteomes" id="UP000199455"/>
    </source>
</evidence>
<dbReference type="PANTHER" id="PTHR43586:SF15">
    <property type="entry name" value="BLR3095 PROTEIN"/>
    <property type="match status" value="1"/>
</dbReference>
<keyword evidence="1" id="KW-0663">Pyridoxal phosphate</keyword>
<evidence type="ECO:0000256" key="1">
    <source>
        <dbReference type="ARBA" id="ARBA00022898"/>
    </source>
</evidence>
<dbReference type="SUPFAM" id="SSF53383">
    <property type="entry name" value="PLP-dependent transferases"/>
    <property type="match status" value="1"/>
</dbReference>
<name>A0A1G6J9H8_9SPHI</name>
<dbReference type="RefSeq" id="WP_090763848.1">
    <property type="nucleotide sequence ID" value="NZ_FMZH01000001.1"/>
</dbReference>
<dbReference type="EMBL" id="FMZH01000001">
    <property type="protein sequence ID" value="SDC15351.1"/>
    <property type="molecule type" value="Genomic_DNA"/>
</dbReference>
<organism evidence="3 4">
    <name type="scientific">Pedobacter soli</name>
    <dbReference type="NCBI Taxonomy" id="390242"/>
    <lineage>
        <taxon>Bacteria</taxon>
        <taxon>Pseudomonadati</taxon>
        <taxon>Bacteroidota</taxon>
        <taxon>Sphingobacteriia</taxon>
        <taxon>Sphingobacteriales</taxon>
        <taxon>Sphingobacteriaceae</taxon>
        <taxon>Pedobacter</taxon>
    </lineage>
</organism>
<sequence>MKLSFPILETCTYLNTANSGLLSTELAAWRKAHDEAFIAGGSIFRMENAQVIDQLRNKLASCFGAKAANTYLVSNFSVGFNALLNGLDKSHRFLLLEEEYPSVSYPVISMGFEYQIVKVDADLADHLIQAIEKFKPTVLAFSMVQYISGFRMDEAWIQQLKSRYPQLLIIGDGTQFTGTTVFDFEKSGLDALLGSGYKWLLGGYGNGYAFFSDALKEHLYQKNKLADLPTAPFLQGRDHLSLYFEPGHLDTLNFGTLYQSLIQLEALGFDTIEQKVQALSNKARLALHRRNLVADWLMDRKYQSTIISMPLGEKKVAQLQAAKIICSPRGAGTRISFHFYNTEAELDLLLAILDQP</sequence>
<gene>
    <name evidence="3" type="ORF">SAMN04488024_101385</name>
</gene>
<proteinExistence type="predicted"/>
<dbReference type="Pfam" id="PF00266">
    <property type="entry name" value="Aminotran_5"/>
    <property type="match status" value="1"/>
</dbReference>
<dbReference type="STRING" id="390242.SAMN04488024_101385"/>
<reference evidence="4" key="1">
    <citation type="submission" date="2016-10" db="EMBL/GenBank/DDBJ databases">
        <authorList>
            <person name="Varghese N."/>
            <person name="Submissions S."/>
        </authorList>
    </citation>
    <scope>NUCLEOTIDE SEQUENCE [LARGE SCALE GENOMIC DNA]</scope>
    <source>
        <strain evidence="4">DSM 18609</strain>
    </source>
</reference>
<accession>A0A1G6J9H8</accession>